<feature type="transmembrane region" description="Helical" evidence="1">
    <location>
        <begin position="60"/>
        <end position="82"/>
    </location>
</feature>
<dbReference type="GeneID" id="98915560"/>
<keyword evidence="1" id="KW-0812">Transmembrane</keyword>
<gene>
    <name evidence="2" type="ORF">EDD60_1124</name>
</gene>
<protein>
    <submittedName>
        <fullName evidence="2">Uncharacterized protein</fullName>
    </submittedName>
</protein>
<proteinExistence type="predicted"/>
<evidence type="ECO:0000256" key="1">
    <source>
        <dbReference type="SAM" id="Phobius"/>
    </source>
</evidence>
<evidence type="ECO:0000313" key="2">
    <source>
        <dbReference type="EMBL" id="TCV98509.1"/>
    </source>
</evidence>
<keyword evidence="1" id="KW-1133">Transmembrane helix</keyword>
<organism evidence="2 3">
    <name type="scientific">Longibaculum muris</name>
    <dbReference type="NCBI Taxonomy" id="1796628"/>
    <lineage>
        <taxon>Bacteria</taxon>
        <taxon>Bacillati</taxon>
        <taxon>Bacillota</taxon>
        <taxon>Erysipelotrichia</taxon>
        <taxon>Erysipelotrichales</taxon>
        <taxon>Coprobacillaceae</taxon>
        <taxon>Longibaculum</taxon>
    </lineage>
</organism>
<keyword evidence="1" id="KW-0472">Membrane</keyword>
<keyword evidence="3" id="KW-1185">Reference proteome</keyword>
<name>A0A4V2W560_9FIRM</name>
<comment type="caution">
    <text evidence="2">The sequence shown here is derived from an EMBL/GenBank/DDBJ whole genome shotgun (WGS) entry which is preliminary data.</text>
</comment>
<dbReference type="RefSeq" id="WP_066450252.1">
    <property type="nucleotide sequence ID" value="NZ_JANKBF010000007.1"/>
</dbReference>
<dbReference type="EMBL" id="SMCQ01000012">
    <property type="protein sequence ID" value="TCV98509.1"/>
    <property type="molecule type" value="Genomic_DNA"/>
</dbReference>
<evidence type="ECO:0000313" key="3">
    <source>
        <dbReference type="Proteomes" id="UP000295515"/>
    </source>
</evidence>
<dbReference type="AlphaFoldDB" id="A0A4V2W560"/>
<reference evidence="2 3" key="1">
    <citation type="submission" date="2019-03" db="EMBL/GenBank/DDBJ databases">
        <title>Genomic Encyclopedia of Type Strains, Phase IV (KMG-IV): sequencing the most valuable type-strain genomes for metagenomic binning, comparative biology and taxonomic classification.</title>
        <authorList>
            <person name="Goeker M."/>
        </authorList>
    </citation>
    <scope>NUCLEOTIDE SEQUENCE [LARGE SCALE GENOMIC DNA]</scope>
    <source>
        <strain evidence="2 3">DSM 29487</strain>
    </source>
</reference>
<accession>A0A4V2W560</accession>
<dbReference type="Proteomes" id="UP000295515">
    <property type="component" value="Unassembled WGS sequence"/>
</dbReference>
<sequence>MKCDVCGTRIMPGEKECPNCGYKWKDSHVNTFDVTSQSHEHIQVKKSQQSLNKKDRYPRWFYVIFIIAVMGIIGSIAVPALISRYHIEDYQKYTFQELMNKGYGDSDVLLKVINEKDEAFNYFKYDLQLVEANVQENSYLDGKDVNGLSFEVSGYKDDTYFGMRYEYDQDGEIVSKELFFINRTDESIRETLDFQVDNSVVHSLANYIGVGDIDENLKRACQNLEKGDQEIYETSQFVGDTKIYLSEQAESEESAAYRTYCSVEIVK</sequence>